<dbReference type="GO" id="GO:0004518">
    <property type="term" value="F:nuclease activity"/>
    <property type="evidence" value="ECO:0007669"/>
    <property type="project" value="UniProtKB-KW"/>
</dbReference>
<accession>A0A381PS46</accession>
<dbReference type="Gene3D" id="3.20.20.140">
    <property type="entry name" value="Metal-dependent hydrolases"/>
    <property type="match status" value="1"/>
</dbReference>
<dbReference type="FunFam" id="3.20.20.140:FF:000005">
    <property type="entry name" value="TatD family hydrolase"/>
    <property type="match status" value="1"/>
</dbReference>
<evidence type="ECO:0000256" key="3">
    <source>
        <dbReference type="ARBA" id="ARBA00022801"/>
    </source>
</evidence>
<keyword evidence="3" id="KW-0378">Hydrolase</keyword>
<proteinExistence type="predicted"/>
<gene>
    <name evidence="4" type="ORF">METZ01_LOCUS22720</name>
</gene>
<evidence type="ECO:0000313" key="4">
    <source>
        <dbReference type="EMBL" id="SUZ69866.1"/>
    </source>
</evidence>
<evidence type="ECO:0000256" key="1">
    <source>
        <dbReference type="ARBA" id="ARBA00022722"/>
    </source>
</evidence>
<dbReference type="SUPFAM" id="SSF51556">
    <property type="entry name" value="Metallo-dependent hydrolases"/>
    <property type="match status" value="1"/>
</dbReference>
<dbReference type="InterPro" id="IPR001130">
    <property type="entry name" value="TatD-like"/>
</dbReference>
<dbReference type="PIRSF" id="PIRSF005902">
    <property type="entry name" value="DNase_TatD"/>
    <property type="match status" value="1"/>
</dbReference>
<keyword evidence="1" id="KW-0540">Nuclease</keyword>
<dbReference type="GO" id="GO:0016788">
    <property type="term" value="F:hydrolase activity, acting on ester bonds"/>
    <property type="evidence" value="ECO:0007669"/>
    <property type="project" value="InterPro"/>
</dbReference>
<protein>
    <recommendedName>
        <fullName evidence="5">Hydrolase TatD</fullName>
    </recommendedName>
</protein>
<sequence length="263" mass="29754">MQNNLIDIGANLTHSSFDSDRKAIIEESFKQGIKNIIITGSNYLDSYEAHLLATQYPTKLYSTAGIHPHYAKEFNRESIKLLKNLLTHVNVKAVGECGLDYYRNYSSKKSQKIAFEGQIKLAIESKKPIFLHQRDAHNDFLKILAPFANKLNGGVAHCFTGDKDILKEYLDLGLHVGITGWICDDRRNADLQEAICKIPLDRLLIETDSPYLLPRTIKPKPSSRRNVPSNLHRIVDAISKYTGHSNQVIAEATFINAKKLFYL</sequence>
<evidence type="ECO:0008006" key="5">
    <source>
        <dbReference type="Google" id="ProtNLM"/>
    </source>
</evidence>
<dbReference type="PROSITE" id="PS01091">
    <property type="entry name" value="TATD_3"/>
    <property type="match status" value="1"/>
</dbReference>
<reference evidence="4" key="1">
    <citation type="submission" date="2018-05" db="EMBL/GenBank/DDBJ databases">
        <authorList>
            <person name="Lanie J.A."/>
            <person name="Ng W.-L."/>
            <person name="Kazmierczak K.M."/>
            <person name="Andrzejewski T.M."/>
            <person name="Davidsen T.M."/>
            <person name="Wayne K.J."/>
            <person name="Tettelin H."/>
            <person name="Glass J.I."/>
            <person name="Rusch D."/>
            <person name="Podicherti R."/>
            <person name="Tsui H.-C.T."/>
            <person name="Winkler M.E."/>
        </authorList>
    </citation>
    <scope>NUCLEOTIDE SEQUENCE</scope>
</reference>
<dbReference type="PANTHER" id="PTHR10060:SF15">
    <property type="entry name" value="DEOXYRIBONUCLEASE TATDN1"/>
    <property type="match status" value="1"/>
</dbReference>
<evidence type="ECO:0000256" key="2">
    <source>
        <dbReference type="ARBA" id="ARBA00022723"/>
    </source>
</evidence>
<dbReference type="Pfam" id="PF01026">
    <property type="entry name" value="TatD_DNase"/>
    <property type="match status" value="1"/>
</dbReference>
<dbReference type="GO" id="GO:0046872">
    <property type="term" value="F:metal ion binding"/>
    <property type="evidence" value="ECO:0007669"/>
    <property type="project" value="UniProtKB-KW"/>
</dbReference>
<dbReference type="CDD" id="cd01310">
    <property type="entry name" value="TatD_DNAse"/>
    <property type="match status" value="1"/>
</dbReference>
<dbReference type="PANTHER" id="PTHR10060">
    <property type="entry name" value="TATD FAMILY DEOXYRIBONUCLEASE"/>
    <property type="match status" value="1"/>
</dbReference>
<dbReference type="InterPro" id="IPR050891">
    <property type="entry name" value="TatD-type_Hydrolase"/>
</dbReference>
<dbReference type="InterPro" id="IPR018228">
    <property type="entry name" value="DNase_TatD-rel_CS"/>
</dbReference>
<dbReference type="InterPro" id="IPR032466">
    <property type="entry name" value="Metal_Hydrolase"/>
</dbReference>
<keyword evidence="2" id="KW-0479">Metal-binding</keyword>
<dbReference type="EMBL" id="UINC01001073">
    <property type="protein sequence ID" value="SUZ69866.1"/>
    <property type="molecule type" value="Genomic_DNA"/>
</dbReference>
<organism evidence="4">
    <name type="scientific">marine metagenome</name>
    <dbReference type="NCBI Taxonomy" id="408172"/>
    <lineage>
        <taxon>unclassified sequences</taxon>
        <taxon>metagenomes</taxon>
        <taxon>ecological metagenomes</taxon>
    </lineage>
</organism>
<dbReference type="AlphaFoldDB" id="A0A381PS46"/>
<name>A0A381PS46_9ZZZZ</name>